<organism evidence="8 9">
    <name type="scientific">Phytophthora nicotianae P1976</name>
    <dbReference type="NCBI Taxonomy" id="1317066"/>
    <lineage>
        <taxon>Eukaryota</taxon>
        <taxon>Sar</taxon>
        <taxon>Stramenopiles</taxon>
        <taxon>Oomycota</taxon>
        <taxon>Peronosporomycetes</taxon>
        <taxon>Peronosporales</taxon>
        <taxon>Peronosporaceae</taxon>
        <taxon>Phytophthora</taxon>
    </lineage>
</organism>
<dbReference type="AlphaFoldDB" id="A0A081AEA0"/>
<keyword evidence="3" id="KW-0732">Signal</keyword>
<dbReference type="PROSITE" id="PS50240">
    <property type="entry name" value="TRYPSIN_DOM"/>
    <property type="match status" value="1"/>
</dbReference>
<name>A0A081AEA0_PHYNI</name>
<dbReference type="InterPro" id="IPR050430">
    <property type="entry name" value="Peptidase_S1"/>
</dbReference>
<evidence type="ECO:0000256" key="4">
    <source>
        <dbReference type="ARBA" id="ARBA00023026"/>
    </source>
</evidence>
<keyword evidence="6" id="KW-0325">Glycoprotein</keyword>
<evidence type="ECO:0000313" key="9">
    <source>
        <dbReference type="Proteomes" id="UP000028582"/>
    </source>
</evidence>
<reference evidence="8 9" key="1">
    <citation type="submission" date="2013-11" db="EMBL/GenBank/DDBJ databases">
        <title>The Genome Sequence of Phytophthora parasitica P1976.</title>
        <authorList>
            <consortium name="The Broad Institute Genomics Platform"/>
            <person name="Russ C."/>
            <person name="Tyler B."/>
            <person name="Panabieres F."/>
            <person name="Shan W."/>
            <person name="Tripathy S."/>
            <person name="Grunwald N."/>
            <person name="Machado M."/>
            <person name="Johnson C.S."/>
            <person name="Walker B."/>
            <person name="Young S."/>
            <person name="Zeng Q."/>
            <person name="Gargeya S."/>
            <person name="Fitzgerald M."/>
            <person name="Haas B."/>
            <person name="Abouelleil A."/>
            <person name="Allen A.W."/>
            <person name="Alvarado L."/>
            <person name="Arachchi H.M."/>
            <person name="Berlin A.M."/>
            <person name="Chapman S.B."/>
            <person name="Gainer-Dewar J."/>
            <person name="Goldberg J."/>
            <person name="Griggs A."/>
            <person name="Gujja S."/>
            <person name="Hansen M."/>
            <person name="Howarth C."/>
            <person name="Imamovic A."/>
            <person name="Ireland A."/>
            <person name="Larimer J."/>
            <person name="McCowan C."/>
            <person name="Murphy C."/>
            <person name="Pearson M."/>
            <person name="Poon T.W."/>
            <person name="Priest M."/>
            <person name="Roberts A."/>
            <person name="Saif S."/>
            <person name="Shea T."/>
            <person name="Sisk P."/>
            <person name="Sykes S."/>
            <person name="Wortman J."/>
            <person name="Nusbaum C."/>
            <person name="Birren B."/>
        </authorList>
    </citation>
    <scope>NUCLEOTIDE SEQUENCE [LARGE SCALE GENOMIC DNA]</scope>
    <source>
        <strain evidence="8 9">P1976</strain>
    </source>
</reference>
<evidence type="ECO:0000256" key="2">
    <source>
        <dbReference type="ARBA" id="ARBA00022525"/>
    </source>
</evidence>
<feature type="domain" description="Peptidase S1" evidence="7">
    <location>
        <begin position="1"/>
        <end position="128"/>
    </location>
</feature>
<proteinExistence type="predicted"/>
<evidence type="ECO:0000256" key="5">
    <source>
        <dbReference type="ARBA" id="ARBA00023157"/>
    </source>
</evidence>
<sequence length="128" mass="13636">MINHPKSTNTNFSNDFAVLVLEKPSSFKSVALAALDDPDLKVGESAAKIGWDDTVGEGTMAYELTREDVQLMSNDNCLDDMNVDDTMLCSRGIPNVASCTGAYSGSLVVERPSGDVLVGVLSWGDDCV</sequence>
<dbReference type="GO" id="GO:0006508">
    <property type="term" value="P:proteolysis"/>
    <property type="evidence" value="ECO:0007669"/>
    <property type="project" value="InterPro"/>
</dbReference>
<dbReference type="InterPro" id="IPR043504">
    <property type="entry name" value="Peptidase_S1_PA_chymotrypsin"/>
</dbReference>
<dbReference type="EMBL" id="ANJA01001429">
    <property type="protein sequence ID" value="ETO77211.1"/>
    <property type="molecule type" value="Genomic_DNA"/>
</dbReference>
<gene>
    <name evidence="8" type="ORF">F444_07557</name>
</gene>
<dbReference type="Pfam" id="PF00089">
    <property type="entry name" value="Trypsin"/>
    <property type="match status" value="1"/>
</dbReference>
<dbReference type="GO" id="GO:0005576">
    <property type="term" value="C:extracellular region"/>
    <property type="evidence" value="ECO:0007669"/>
    <property type="project" value="UniProtKB-SubCell"/>
</dbReference>
<dbReference type="SUPFAM" id="SSF50494">
    <property type="entry name" value="Trypsin-like serine proteases"/>
    <property type="match status" value="1"/>
</dbReference>
<dbReference type="GO" id="GO:0004252">
    <property type="term" value="F:serine-type endopeptidase activity"/>
    <property type="evidence" value="ECO:0007669"/>
    <property type="project" value="InterPro"/>
</dbReference>
<evidence type="ECO:0000256" key="6">
    <source>
        <dbReference type="ARBA" id="ARBA00023180"/>
    </source>
</evidence>
<dbReference type="InterPro" id="IPR001254">
    <property type="entry name" value="Trypsin_dom"/>
</dbReference>
<dbReference type="Proteomes" id="UP000028582">
    <property type="component" value="Unassembled WGS sequence"/>
</dbReference>
<accession>A0A081AEA0</accession>
<evidence type="ECO:0000313" key="8">
    <source>
        <dbReference type="EMBL" id="ETO77211.1"/>
    </source>
</evidence>
<dbReference type="PANTHER" id="PTHR24276:SF98">
    <property type="entry name" value="FI18310P1-RELATED"/>
    <property type="match status" value="1"/>
</dbReference>
<keyword evidence="4" id="KW-0843">Virulence</keyword>
<protein>
    <recommendedName>
        <fullName evidence="7">Peptidase S1 domain-containing protein</fullName>
    </recommendedName>
</protein>
<keyword evidence="5" id="KW-1015">Disulfide bond</keyword>
<dbReference type="Gene3D" id="2.40.10.10">
    <property type="entry name" value="Trypsin-like serine proteases"/>
    <property type="match status" value="1"/>
</dbReference>
<dbReference type="PANTHER" id="PTHR24276">
    <property type="entry name" value="POLYSERASE-RELATED"/>
    <property type="match status" value="1"/>
</dbReference>
<evidence type="ECO:0000256" key="3">
    <source>
        <dbReference type="ARBA" id="ARBA00022729"/>
    </source>
</evidence>
<keyword evidence="2" id="KW-0964">Secreted</keyword>
<evidence type="ECO:0000256" key="1">
    <source>
        <dbReference type="ARBA" id="ARBA00004613"/>
    </source>
</evidence>
<evidence type="ECO:0000259" key="7">
    <source>
        <dbReference type="PROSITE" id="PS50240"/>
    </source>
</evidence>
<comment type="subcellular location">
    <subcellularLocation>
        <location evidence="1">Secreted</location>
    </subcellularLocation>
</comment>
<dbReference type="InterPro" id="IPR009003">
    <property type="entry name" value="Peptidase_S1_PA"/>
</dbReference>
<comment type="caution">
    <text evidence="8">The sequence shown here is derived from an EMBL/GenBank/DDBJ whole genome shotgun (WGS) entry which is preliminary data.</text>
</comment>